<dbReference type="SUPFAM" id="SSF160240">
    <property type="entry name" value="Cation efflux protein cytoplasmic domain-like"/>
    <property type="match status" value="1"/>
</dbReference>
<comment type="subcellular location">
    <subcellularLocation>
        <location evidence="1">Membrane</location>
        <topology evidence="1">Multi-pass membrane protein</topology>
    </subcellularLocation>
</comment>
<accession>A0ABX1NUH8</accession>
<evidence type="ECO:0000256" key="1">
    <source>
        <dbReference type="ARBA" id="ARBA00004141"/>
    </source>
</evidence>
<dbReference type="InterPro" id="IPR050681">
    <property type="entry name" value="CDF/SLC30A"/>
</dbReference>
<keyword evidence="6 10" id="KW-1133">Transmembrane helix</keyword>
<comment type="caution">
    <text evidence="13">The sequence shown here is derived from an EMBL/GenBank/DDBJ whole genome shotgun (WGS) entry which is preliminary data.</text>
</comment>
<dbReference type="PANTHER" id="PTHR11562:SF17">
    <property type="entry name" value="RE54080P-RELATED"/>
    <property type="match status" value="1"/>
</dbReference>
<evidence type="ECO:0000256" key="3">
    <source>
        <dbReference type="ARBA" id="ARBA00022448"/>
    </source>
</evidence>
<evidence type="ECO:0000256" key="7">
    <source>
        <dbReference type="ARBA" id="ARBA00023065"/>
    </source>
</evidence>
<feature type="domain" description="Cation efflux protein cytoplasmic" evidence="12">
    <location>
        <begin position="250"/>
        <end position="323"/>
    </location>
</feature>
<feature type="domain" description="Cation efflux protein transmembrane" evidence="11">
    <location>
        <begin position="58"/>
        <end position="245"/>
    </location>
</feature>
<sequence length="354" mass="37564">MGKYRARNILIVGIPARERGRHLSTTTNRMTAIHDHAHHGHGEALHPDGRPNRALPWALAMTLSFAAVEAIAGGWSGSLALLGDAGHMLTDSLALALATAASMLARRPSSARHTYGLRRVETLAGMLNGLFMLLVVALIAWHAIERLITPHPVQAGTVIGVAALGLAVNVIVAWMLSHGEGDLNTRAALLHVLGDLLGSVAALASGIVIHYTGWYPADPLLSMLICGLILASTLKLLRVATHTLLEGVPDNLSLVAIGHAMAEVEGVHSIHDLHVWSLDSNHVALSAHVVLHSWQAWPTALVALQRLLADQFGIDHATLQPEPLPGQIVTFSSRHPRPKSPAGTPAGPRGARET</sequence>
<dbReference type="Proteomes" id="UP000633943">
    <property type="component" value="Unassembled WGS sequence"/>
</dbReference>
<evidence type="ECO:0000259" key="12">
    <source>
        <dbReference type="Pfam" id="PF16916"/>
    </source>
</evidence>
<organism evidence="13 14">
    <name type="scientific">Aromatoleum bremense</name>
    <dbReference type="NCBI Taxonomy" id="76115"/>
    <lineage>
        <taxon>Bacteria</taxon>
        <taxon>Pseudomonadati</taxon>
        <taxon>Pseudomonadota</taxon>
        <taxon>Betaproteobacteria</taxon>
        <taxon>Rhodocyclales</taxon>
        <taxon>Rhodocyclaceae</taxon>
        <taxon>Aromatoleum</taxon>
    </lineage>
</organism>
<dbReference type="SUPFAM" id="SSF161111">
    <property type="entry name" value="Cation efflux protein transmembrane domain-like"/>
    <property type="match status" value="1"/>
</dbReference>
<dbReference type="InterPro" id="IPR027469">
    <property type="entry name" value="Cation_efflux_TMD_sf"/>
</dbReference>
<feature type="transmembrane region" description="Helical" evidence="10">
    <location>
        <begin position="126"/>
        <end position="144"/>
    </location>
</feature>
<evidence type="ECO:0000256" key="4">
    <source>
        <dbReference type="ARBA" id="ARBA00022692"/>
    </source>
</evidence>
<name>A0ABX1NUH8_9RHOO</name>
<keyword evidence="14" id="KW-1185">Reference proteome</keyword>
<keyword evidence="5" id="KW-0862">Zinc</keyword>
<dbReference type="InterPro" id="IPR036837">
    <property type="entry name" value="Cation_efflux_CTD_sf"/>
</dbReference>
<keyword evidence="3" id="KW-0813">Transport</keyword>
<proteinExistence type="inferred from homology"/>
<keyword evidence="4 10" id="KW-0812">Transmembrane</keyword>
<evidence type="ECO:0000256" key="9">
    <source>
        <dbReference type="SAM" id="MobiDB-lite"/>
    </source>
</evidence>
<evidence type="ECO:0000256" key="6">
    <source>
        <dbReference type="ARBA" id="ARBA00022989"/>
    </source>
</evidence>
<dbReference type="NCBIfam" id="TIGR01297">
    <property type="entry name" value="CDF"/>
    <property type="match status" value="1"/>
</dbReference>
<dbReference type="Pfam" id="PF01545">
    <property type="entry name" value="Cation_efflux"/>
    <property type="match status" value="1"/>
</dbReference>
<dbReference type="Gene3D" id="1.20.1510.10">
    <property type="entry name" value="Cation efflux protein transmembrane domain"/>
    <property type="match status" value="1"/>
</dbReference>
<evidence type="ECO:0000256" key="2">
    <source>
        <dbReference type="ARBA" id="ARBA00008873"/>
    </source>
</evidence>
<feature type="transmembrane region" description="Helical" evidence="10">
    <location>
        <begin position="188"/>
        <end position="214"/>
    </location>
</feature>
<keyword evidence="8 10" id="KW-0472">Membrane</keyword>
<feature type="transmembrane region" description="Helical" evidence="10">
    <location>
        <begin position="220"/>
        <end position="237"/>
    </location>
</feature>
<keyword evidence="7" id="KW-0406">Ion transport</keyword>
<evidence type="ECO:0000256" key="5">
    <source>
        <dbReference type="ARBA" id="ARBA00022906"/>
    </source>
</evidence>
<gene>
    <name evidence="13" type="ORF">GPA24_08955</name>
</gene>
<reference evidence="13 14" key="1">
    <citation type="submission" date="2019-12" db="EMBL/GenBank/DDBJ databases">
        <title>Comparative genomics gives insights into the taxonomy of the Azoarcus-Aromatoleum group and reveals separate origins of nif in the plant-associated Azoarcus and non-plant-associated Aromatoleum sub-groups.</title>
        <authorList>
            <person name="Lafos M."/>
            <person name="Maluk M."/>
            <person name="Batista M."/>
            <person name="Junghare M."/>
            <person name="Carmona M."/>
            <person name="Faoro H."/>
            <person name="Cruz L.M."/>
            <person name="Battistoni F."/>
            <person name="De Souza E."/>
            <person name="Pedrosa F."/>
            <person name="Chen W.-M."/>
            <person name="Poole P.S."/>
            <person name="Dixon R.A."/>
            <person name="James E.K."/>
        </authorList>
    </citation>
    <scope>NUCLEOTIDE SEQUENCE [LARGE SCALE GENOMIC DNA]</scope>
    <source>
        <strain evidence="13 14">PbN1</strain>
    </source>
</reference>
<feature type="region of interest" description="Disordered" evidence="9">
    <location>
        <begin position="326"/>
        <end position="354"/>
    </location>
</feature>
<evidence type="ECO:0000256" key="8">
    <source>
        <dbReference type="ARBA" id="ARBA00023136"/>
    </source>
</evidence>
<dbReference type="PANTHER" id="PTHR11562">
    <property type="entry name" value="CATION EFFLUX PROTEIN/ ZINC TRANSPORTER"/>
    <property type="match status" value="1"/>
</dbReference>
<comment type="similarity">
    <text evidence="2">Belongs to the cation diffusion facilitator (CDF) transporter (TC 2.A.4) family. SLC30A subfamily.</text>
</comment>
<feature type="transmembrane region" description="Helical" evidence="10">
    <location>
        <begin position="156"/>
        <end position="176"/>
    </location>
</feature>
<dbReference type="EMBL" id="WTVP01000019">
    <property type="protein sequence ID" value="NMG15669.1"/>
    <property type="molecule type" value="Genomic_DNA"/>
</dbReference>
<evidence type="ECO:0000259" key="11">
    <source>
        <dbReference type="Pfam" id="PF01545"/>
    </source>
</evidence>
<evidence type="ECO:0000313" key="14">
    <source>
        <dbReference type="Proteomes" id="UP000633943"/>
    </source>
</evidence>
<protein>
    <submittedName>
        <fullName evidence="13">Cation diffusion facilitator family transporter</fullName>
    </submittedName>
</protein>
<dbReference type="InterPro" id="IPR027470">
    <property type="entry name" value="Cation_efflux_CTD"/>
</dbReference>
<keyword evidence="5" id="KW-0864">Zinc transport</keyword>
<evidence type="ECO:0000256" key="10">
    <source>
        <dbReference type="SAM" id="Phobius"/>
    </source>
</evidence>
<dbReference type="Pfam" id="PF16916">
    <property type="entry name" value="ZT_dimer"/>
    <property type="match status" value="1"/>
</dbReference>
<evidence type="ECO:0000313" key="13">
    <source>
        <dbReference type="EMBL" id="NMG15669.1"/>
    </source>
</evidence>
<dbReference type="InterPro" id="IPR058533">
    <property type="entry name" value="Cation_efflux_TM"/>
</dbReference>
<dbReference type="InterPro" id="IPR002524">
    <property type="entry name" value="Cation_efflux"/>
</dbReference>